<dbReference type="EMBL" id="JAUSUB010000014">
    <property type="protein sequence ID" value="MDQ0271428.1"/>
    <property type="molecule type" value="Genomic_DNA"/>
</dbReference>
<evidence type="ECO:0000313" key="1">
    <source>
        <dbReference type="EMBL" id="MDQ0271428.1"/>
    </source>
</evidence>
<comment type="caution">
    <text evidence="1">The sequence shown here is derived from an EMBL/GenBank/DDBJ whole genome shotgun (WGS) entry which is preliminary data.</text>
</comment>
<accession>A0ABU0AM15</accession>
<keyword evidence="2" id="KW-1185">Reference proteome</keyword>
<sequence length="59" mass="6425">MGKAASIHFTGGIDLADLWQNSYFASGNRIYIADQLIKDISSTYAKISVLAAIVISYLE</sequence>
<evidence type="ECO:0000313" key="2">
    <source>
        <dbReference type="Proteomes" id="UP001238088"/>
    </source>
</evidence>
<proteinExistence type="predicted"/>
<name>A0ABU0AM15_9BACI</name>
<protein>
    <submittedName>
        <fullName evidence="1">Uncharacterized protein</fullName>
    </submittedName>
</protein>
<organism evidence="1 2">
    <name type="scientific">Cytobacillus purgationiresistens</name>
    <dbReference type="NCBI Taxonomy" id="863449"/>
    <lineage>
        <taxon>Bacteria</taxon>
        <taxon>Bacillati</taxon>
        <taxon>Bacillota</taxon>
        <taxon>Bacilli</taxon>
        <taxon>Bacillales</taxon>
        <taxon>Bacillaceae</taxon>
        <taxon>Cytobacillus</taxon>
    </lineage>
</organism>
<gene>
    <name evidence="1" type="ORF">J2S17_003316</name>
</gene>
<dbReference type="Proteomes" id="UP001238088">
    <property type="component" value="Unassembled WGS sequence"/>
</dbReference>
<reference evidence="1 2" key="1">
    <citation type="submission" date="2023-07" db="EMBL/GenBank/DDBJ databases">
        <title>Genomic Encyclopedia of Type Strains, Phase IV (KMG-IV): sequencing the most valuable type-strain genomes for metagenomic binning, comparative biology and taxonomic classification.</title>
        <authorList>
            <person name="Goeker M."/>
        </authorList>
    </citation>
    <scope>NUCLEOTIDE SEQUENCE [LARGE SCALE GENOMIC DNA]</scope>
    <source>
        <strain evidence="1 2">DSM 23494</strain>
    </source>
</reference>